<keyword evidence="2" id="KW-1185">Reference proteome</keyword>
<dbReference type="AlphaFoldDB" id="A0AAN9TJY3"/>
<name>A0AAN9TJY3_9HEMI</name>
<proteinExistence type="predicted"/>
<reference evidence="1 2" key="1">
    <citation type="submission" date="2024-03" db="EMBL/GenBank/DDBJ databases">
        <title>Adaptation during the transition from Ophiocordyceps entomopathogen to insect associate is accompanied by gene loss and intensified selection.</title>
        <authorList>
            <person name="Ward C.M."/>
            <person name="Onetto C.A."/>
            <person name="Borneman A.R."/>
        </authorList>
    </citation>
    <scope>NUCLEOTIDE SEQUENCE [LARGE SCALE GENOMIC DNA]</scope>
    <source>
        <strain evidence="1">AWRI1</strain>
        <tissue evidence="1">Single Adult Female</tissue>
    </source>
</reference>
<evidence type="ECO:0000313" key="2">
    <source>
        <dbReference type="Proteomes" id="UP001367676"/>
    </source>
</evidence>
<comment type="caution">
    <text evidence="1">The sequence shown here is derived from an EMBL/GenBank/DDBJ whole genome shotgun (WGS) entry which is preliminary data.</text>
</comment>
<sequence>MVLPEEATIQISARSMQSEISASFRRLSRFSLQCNVFNSLLKRRNNAEISDYTYRAEAEIHVAASSAKTIISREMMFDQKCGIFCLKMRRIRHFLAS</sequence>
<organism evidence="1 2">
    <name type="scientific">Parthenolecanium corni</name>
    <dbReference type="NCBI Taxonomy" id="536013"/>
    <lineage>
        <taxon>Eukaryota</taxon>
        <taxon>Metazoa</taxon>
        <taxon>Ecdysozoa</taxon>
        <taxon>Arthropoda</taxon>
        <taxon>Hexapoda</taxon>
        <taxon>Insecta</taxon>
        <taxon>Pterygota</taxon>
        <taxon>Neoptera</taxon>
        <taxon>Paraneoptera</taxon>
        <taxon>Hemiptera</taxon>
        <taxon>Sternorrhyncha</taxon>
        <taxon>Coccoidea</taxon>
        <taxon>Coccidae</taxon>
        <taxon>Parthenolecanium</taxon>
    </lineage>
</organism>
<dbReference type="Proteomes" id="UP001367676">
    <property type="component" value="Unassembled WGS sequence"/>
</dbReference>
<dbReference type="EMBL" id="JBBCAQ010000036">
    <property type="protein sequence ID" value="KAK7575892.1"/>
    <property type="molecule type" value="Genomic_DNA"/>
</dbReference>
<evidence type="ECO:0000313" key="1">
    <source>
        <dbReference type="EMBL" id="KAK7575892.1"/>
    </source>
</evidence>
<protein>
    <submittedName>
        <fullName evidence="1">Uncharacterized protein</fullName>
    </submittedName>
</protein>
<accession>A0AAN9TJY3</accession>
<gene>
    <name evidence="1" type="ORF">V9T40_012178</name>
</gene>